<name>A0AA36HVP3_9DINO</name>
<feature type="chain" id="PRO_5041437245" description="Cationic amino acid transporter" evidence="8">
    <location>
        <begin position="18"/>
        <end position="451"/>
    </location>
</feature>
<keyword evidence="10" id="KW-1185">Reference proteome</keyword>
<gene>
    <name evidence="9" type="ORF">EVOR1521_LOCUS4421</name>
</gene>
<evidence type="ECO:0008006" key="11">
    <source>
        <dbReference type="Google" id="ProtNLM"/>
    </source>
</evidence>
<feature type="transmembrane region" description="Helical" evidence="7">
    <location>
        <begin position="209"/>
        <end position="230"/>
    </location>
</feature>
<keyword evidence="2" id="KW-0813">Transport</keyword>
<accession>A0AA36HVP3</accession>
<evidence type="ECO:0000256" key="4">
    <source>
        <dbReference type="ARBA" id="ARBA00022989"/>
    </source>
</evidence>
<evidence type="ECO:0000256" key="3">
    <source>
        <dbReference type="ARBA" id="ARBA00022692"/>
    </source>
</evidence>
<keyword evidence="3 7" id="KW-0812">Transmembrane</keyword>
<keyword evidence="4 7" id="KW-1133">Transmembrane helix</keyword>
<proteinExistence type="predicted"/>
<evidence type="ECO:0000313" key="10">
    <source>
        <dbReference type="Proteomes" id="UP001178507"/>
    </source>
</evidence>
<evidence type="ECO:0000256" key="2">
    <source>
        <dbReference type="ARBA" id="ARBA00022448"/>
    </source>
</evidence>
<evidence type="ECO:0000256" key="8">
    <source>
        <dbReference type="SAM" id="SignalP"/>
    </source>
</evidence>
<protein>
    <recommendedName>
        <fullName evidence="11">Cationic amino acid transporter</fullName>
    </recommendedName>
</protein>
<dbReference type="GO" id="GO:0015171">
    <property type="term" value="F:amino acid transmembrane transporter activity"/>
    <property type="evidence" value="ECO:0007669"/>
    <property type="project" value="TreeGrafter"/>
</dbReference>
<sequence length="451" mass="48429">MDARLFFFLGLVLRTWALEAVSSRSASAEVSADGSSRGMVRAERWWAPKAPPDESRPQPLAHTGTINPLSCYDTVAKAEIPCFSFVKVACKPWSSSDCACDEQNPVCVTDISQRSSPASPADKRSPTATQYACCPKPPEEEDWVLRSSSSLTAEKMHNLQSFLTWESNALHWAVQNLICCWSASVSLALRKRAVQLPPDAVLRRKLTALDLTLIGVGASVGSGIFVITGIAAQPTGPAVCISFLLAAISSIFSALCYAELAARIPVSGSVYLYAFVAFGEFIALLFGLNVLMDYHVGAALSVSSCGAYLQKSLALMIAQEHLPSVQVLTLLLVLLLTCILSVGVENGLKRVNGLLVFGKVIIVILIIIAGCTKVQPSNLSPMFPHGVGPVLSMSATCSFSFIGFGTVTNAAEECVDPQRALPIGITVSLLICRLVHNVFARARRDHPFRRD</sequence>
<keyword evidence="5 7" id="KW-0472">Membrane</keyword>
<evidence type="ECO:0000256" key="7">
    <source>
        <dbReference type="SAM" id="Phobius"/>
    </source>
</evidence>
<dbReference type="Gene3D" id="1.20.1740.10">
    <property type="entry name" value="Amino acid/polyamine transporter I"/>
    <property type="match status" value="1"/>
</dbReference>
<feature type="transmembrane region" description="Helical" evidence="7">
    <location>
        <begin position="270"/>
        <end position="288"/>
    </location>
</feature>
<feature type="region of interest" description="Disordered" evidence="6">
    <location>
        <begin position="111"/>
        <end position="130"/>
    </location>
</feature>
<dbReference type="PANTHER" id="PTHR43243">
    <property type="entry name" value="INNER MEMBRANE TRANSPORTER YGJI-RELATED"/>
    <property type="match status" value="1"/>
</dbReference>
<reference evidence="9" key="1">
    <citation type="submission" date="2023-08" db="EMBL/GenBank/DDBJ databases">
        <authorList>
            <person name="Chen Y."/>
            <person name="Shah S."/>
            <person name="Dougan E. K."/>
            <person name="Thang M."/>
            <person name="Chan C."/>
        </authorList>
    </citation>
    <scope>NUCLEOTIDE SEQUENCE</scope>
</reference>
<organism evidence="9 10">
    <name type="scientific">Effrenium voratum</name>
    <dbReference type="NCBI Taxonomy" id="2562239"/>
    <lineage>
        <taxon>Eukaryota</taxon>
        <taxon>Sar</taxon>
        <taxon>Alveolata</taxon>
        <taxon>Dinophyceae</taxon>
        <taxon>Suessiales</taxon>
        <taxon>Symbiodiniaceae</taxon>
        <taxon>Effrenium</taxon>
    </lineage>
</organism>
<feature type="transmembrane region" description="Helical" evidence="7">
    <location>
        <begin position="169"/>
        <end position="189"/>
    </location>
</feature>
<dbReference type="AlphaFoldDB" id="A0AA36HVP3"/>
<feature type="transmembrane region" description="Helical" evidence="7">
    <location>
        <begin position="322"/>
        <end position="342"/>
    </location>
</feature>
<feature type="signal peptide" evidence="8">
    <location>
        <begin position="1"/>
        <end position="17"/>
    </location>
</feature>
<comment type="caution">
    <text evidence="9">The sequence shown here is derived from an EMBL/GenBank/DDBJ whole genome shotgun (WGS) entry which is preliminary data.</text>
</comment>
<keyword evidence="8" id="KW-0732">Signal</keyword>
<dbReference type="Pfam" id="PF13520">
    <property type="entry name" value="AA_permease_2"/>
    <property type="match status" value="1"/>
</dbReference>
<dbReference type="EMBL" id="CAUJNA010000296">
    <property type="protein sequence ID" value="CAJ1375048.1"/>
    <property type="molecule type" value="Genomic_DNA"/>
</dbReference>
<feature type="transmembrane region" description="Helical" evidence="7">
    <location>
        <begin position="386"/>
        <end position="408"/>
    </location>
</feature>
<evidence type="ECO:0000313" key="9">
    <source>
        <dbReference type="EMBL" id="CAJ1375048.1"/>
    </source>
</evidence>
<dbReference type="Proteomes" id="UP001178507">
    <property type="component" value="Unassembled WGS sequence"/>
</dbReference>
<comment type="subcellular location">
    <subcellularLocation>
        <location evidence="1">Membrane</location>
        <topology evidence="1">Multi-pass membrane protein</topology>
    </subcellularLocation>
</comment>
<evidence type="ECO:0000256" key="6">
    <source>
        <dbReference type="SAM" id="MobiDB-lite"/>
    </source>
</evidence>
<dbReference type="InterPro" id="IPR002293">
    <property type="entry name" value="AA/rel_permease1"/>
</dbReference>
<feature type="transmembrane region" description="Helical" evidence="7">
    <location>
        <begin position="420"/>
        <end position="440"/>
    </location>
</feature>
<evidence type="ECO:0000256" key="5">
    <source>
        <dbReference type="ARBA" id="ARBA00023136"/>
    </source>
</evidence>
<feature type="transmembrane region" description="Helical" evidence="7">
    <location>
        <begin position="354"/>
        <end position="374"/>
    </location>
</feature>
<evidence type="ECO:0000256" key="1">
    <source>
        <dbReference type="ARBA" id="ARBA00004141"/>
    </source>
</evidence>
<feature type="transmembrane region" description="Helical" evidence="7">
    <location>
        <begin position="236"/>
        <end position="258"/>
    </location>
</feature>
<dbReference type="PANTHER" id="PTHR43243:SF4">
    <property type="entry name" value="CATIONIC AMINO ACID TRANSPORTER 4"/>
    <property type="match status" value="1"/>
</dbReference>
<dbReference type="GO" id="GO:0016020">
    <property type="term" value="C:membrane"/>
    <property type="evidence" value="ECO:0007669"/>
    <property type="project" value="UniProtKB-SubCell"/>
</dbReference>